<feature type="transmembrane region" description="Helical" evidence="14">
    <location>
        <begin position="365"/>
        <end position="387"/>
    </location>
</feature>
<accession>A0A813D116</accession>
<feature type="region of interest" description="Disordered" evidence="13">
    <location>
        <begin position="25"/>
        <end position="51"/>
    </location>
</feature>
<dbReference type="Pfam" id="PF07727">
    <property type="entry name" value="RVT_2"/>
    <property type="match status" value="1"/>
</dbReference>
<keyword evidence="2" id="KW-0813">Transport</keyword>
<dbReference type="InterPro" id="IPR018247">
    <property type="entry name" value="EF_Hand_1_Ca_BS"/>
</dbReference>
<keyword evidence="9" id="KW-0406">Ion transport</keyword>
<dbReference type="GO" id="GO:0001508">
    <property type="term" value="P:action potential"/>
    <property type="evidence" value="ECO:0007669"/>
    <property type="project" value="TreeGrafter"/>
</dbReference>
<comment type="subcellular location">
    <subcellularLocation>
        <location evidence="1">Membrane</location>
        <topology evidence="1">Multi-pass membrane protein</topology>
    </subcellularLocation>
</comment>
<dbReference type="InterPro" id="IPR005821">
    <property type="entry name" value="Ion_trans_dom"/>
</dbReference>
<keyword evidence="3" id="KW-0633">Potassium transport</keyword>
<feature type="transmembrane region" description="Helical" evidence="14">
    <location>
        <begin position="198"/>
        <end position="219"/>
    </location>
</feature>
<sequence length="2611" mass="289254">MGARRPNSGIRRPSSYGHFTNVRQQFLGGDPTETDSPHLGEQATFSSTGRVHPFQELRKGDRMVHINQEDLEATNFRILSSNEKPPKVPFFVTKAKQLPLIFLRTVFTKLQLSSKELAPLDVDLNMLPFEAFQRGFERLFFLIGENTGFDGKSYDENSDGFVTWAEFFSVYRHCDITIKISMCERIYLTFDSPEASKLGQIVSVLVLSVIMLSSFCFILSTIPECQVTFADGRKPVPHPTFDVIEKLCLFVFVSEYVIRLCSCWGVRPEIFDANRLLQLVVGQEMLHSNSPVTRLTAFILTPSNVIDLAAILPALVSLLYEEADGGGFVVLRLIRLTRIFRAFKNPALVEPVIVIARTVQLSTKALYVLGFNLLLGIVIFGSLMFLAEGGEWDAATKTYLRPIDRVYNQSDDSWTTIYAESPFKSIPDSFWWAIITASTVGYGDHFPVSPTGKVVAVLNILFSLVILALPVGVIGGTFSQVWSEFDEEKRKSQIDKKRQMQFITSAIQKLDPSTMTRLMLIELWHEHPELDPDIARPEASRFLGEVAIKLDLPRDQSITRQMTLRVEGNSELVERNVTGKITIRYTWTPQRNNDKERRQPHCPGEKEQSKTFNLEGQLEVTLIEASGLLNLDWSKRNGASHPYCMVLCYPVSPGDDILKPVASYEPKSQPLRSAAMEDGDDWPSSQQLASMSPGDGLAGALETLIASENAAEEELTPADDDETFSVTQTQLQKMIAEVVKAQMASVLKANAELTAEVQALKPSMKDAFTFVRTRDASGRLVAAKTSASSTTEATAEFATAEPPLSGLLPDESLPLLPGATAEPPLSEVLPDERFATPRRKLHTGEYVGEELPSQYPEPAEADEQLRSLSTQPLIVLEHPAFPEAPTRFATWLNRVKLEVAPLSENAQQWWRELTDQAAEAYRTYMVLPPLQKAQVEVRFAEEKKFQRLAAKVSAMLLKAIPEGIADDLASRDQMTPCAIVFELMKLYEPGGNKEKQDTLEKLERPTAATTAEEAMKQLRLWEQRLRRLHELKVSIPDPSRLAAALRTITDSIISKDLDFLFRAQTARASVELDVNPTHASVDLYLKFVKAEMAAKEVLSLPAAAQKQTPVVKALEVTAGRDCGYLHARLAPADKRCFNCGSTEHIRTDCTNNNNGAKFPPKPKVAAASVAQEVDQQAAAKQDNAPTHTAASSPVQASETPSSVSSASAASATDLTAEINKMISRMLSTPTAAAAKTMQVVTLGMMKSSCQERGLLDSGASHAVRAQRQTDRDIRPCVVELACGQRKEMMMTGEGAVIGSGATSPIVPMLLARQSCGIHFSDTEDGALKLTHPVLGELDIYTCNGVLEISATAAEFMINEIEQQQQQQSRCAKVTPEEKLLEHKASGHRQYDRNCSECLGGAMRDRMHRRTGEAELQTLSADVVGPFAKADEHNYKYFLQAVFTIASQEESVEEELPELLGDCDPFVIMQEEVLASQLPAFAALPEPVRASLVVQPCQSKTTPPGLPEKTAQRSDQLIVLLYAGADDLECLKVDVQKRWPEFRGRILAIDTCRTAEHDMLQQGLYAWLMGQGCLGNIVAVTGGPNCRTYSILRFYEKPNAPRPVRSREGPEQWGLNANTPEEQLQVTQDDQLMWRMKFLAFVADSGLQARCGEKLAYLLEHPRDPTALAERPHAHPRAKECCSHWCLDETKHYQELMSLEVYHFDQHTLGGVSTKHTTVETNLKLDLSKVWPTRRITAKSSKDLARWAPGLRDAVASALQQHCASRAAAEEIQAVQRVEHYKTLRMAVPLFSKKSQEVLAALQLMKIRLQRLGFVIKRFHSDRGKEFDNRLVGQWCLNCDIYQSFAETEDHKSNGRCEAAVCQTKNKVRTLLLAAGCGPNLWPYAVTYADEQQQGSDKSTPPFGAAVMVRTRKQGRESDFNPRAVQGVYLCPLHNSTGALVMLDEDKVIYRTSAFVRLPVQPEVPTANFEADEIERGDPVIRLEALLASEEPDEESLVNKTVSTAEVRADLDAWRPAMRAEYLADNDCEILPGKAVVLIKAGGRRKFRAVACGNSVQMSSEPGAKMDLYASGTDATTVRVTTRAAAWNEWAMKGRDIKQAFLNADLTHNNNGKRILVRPPAVLVEAGLIARDTLWIVHKALYGLRESPKAWAVSRDKKLVNFEVTVGTQKFTLRQSAADPNSWAVVNQKGEKMGIVIVYVDDIVATGPEDLVDEIMSWVGRTWECTEVHSIDDPDGMTFCSIVIIRYAAGGGITLHQNKYIKDLVQRHGLCDANPLPLIFDKDECLLPGEPEDETTVNAEDVRAAQAITGELLFCSTRTRPDVSYSVNRMASLTAKEPRRVARMGQRVLKYLLGTVSVGLFYPDAEETAKLQETSALKLEAHWDYEATVAYTDISFAPEGAKSHGGFACVWAAAPVFWKNGKQAFPVMSTAEAELMEAVEGQIAAQAVNAIIAELLHEVKQTVAVDNTASVALLTGDCAPWRTRHLRIRGAVLRDRFATGVVDIVHVAGLLQLADLLTKTFPAPRMKELREHAAQMTVYEPTPDSYFNEALGDKIRYSMDAIAFVGGLCAIAYAVWMCCKTAGFAYKHGYQGAVCYVFGIYFDKESISQTFG</sequence>
<feature type="region of interest" description="Disordered" evidence="13">
    <location>
        <begin position="669"/>
        <end position="693"/>
    </location>
</feature>
<feature type="transmembrane region" description="Helical" evidence="14">
    <location>
        <begin position="430"/>
        <end position="448"/>
    </location>
</feature>
<dbReference type="EMBL" id="CAJNNV010000042">
    <property type="protein sequence ID" value="CAE8581187.1"/>
    <property type="molecule type" value="Genomic_DNA"/>
</dbReference>
<reference evidence="16" key="1">
    <citation type="submission" date="2021-02" db="EMBL/GenBank/DDBJ databases">
        <authorList>
            <person name="Dougan E. K."/>
            <person name="Rhodes N."/>
            <person name="Thang M."/>
            <person name="Chan C."/>
        </authorList>
    </citation>
    <scope>NUCLEOTIDE SEQUENCE</scope>
</reference>
<dbReference type="InterPro" id="IPR013103">
    <property type="entry name" value="RVT_2"/>
</dbReference>
<dbReference type="SUPFAM" id="SSF81324">
    <property type="entry name" value="Voltage-gated potassium channels"/>
    <property type="match status" value="1"/>
</dbReference>
<keyword evidence="11" id="KW-0407">Ion channel</keyword>
<dbReference type="Gene3D" id="1.10.287.70">
    <property type="match status" value="1"/>
</dbReference>
<protein>
    <recommendedName>
        <fullName evidence="15">CCHC-type domain-containing protein</fullName>
    </recommendedName>
</protein>
<evidence type="ECO:0000256" key="2">
    <source>
        <dbReference type="ARBA" id="ARBA00022448"/>
    </source>
</evidence>
<dbReference type="Gene3D" id="3.30.420.10">
    <property type="entry name" value="Ribonuclease H-like superfamily/Ribonuclease H"/>
    <property type="match status" value="1"/>
</dbReference>
<organism evidence="16 17">
    <name type="scientific">Polarella glacialis</name>
    <name type="common">Dinoflagellate</name>
    <dbReference type="NCBI Taxonomy" id="89957"/>
    <lineage>
        <taxon>Eukaryota</taxon>
        <taxon>Sar</taxon>
        <taxon>Alveolata</taxon>
        <taxon>Dinophyceae</taxon>
        <taxon>Suessiales</taxon>
        <taxon>Suessiaceae</taxon>
        <taxon>Polarella</taxon>
    </lineage>
</organism>
<dbReference type="PRINTS" id="PR00169">
    <property type="entry name" value="KCHANNEL"/>
</dbReference>
<evidence type="ECO:0000256" key="8">
    <source>
        <dbReference type="ARBA" id="ARBA00022989"/>
    </source>
</evidence>
<dbReference type="GO" id="GO:0008270">
    <property type="term" value="F:zinc ion binding"/>
    <property type="evidence" value="ECO:0007669"/>
    <property type="project" value="UniProtKB-KW"/>
</dbReference>
<feature type="transmembrane region" description="Helical" evidence="14">
    <location>
        <begin position="2560"/>
        <end position="2578"/>
    </location>
</feature>
<evidence type="ECO:0000256" key="14">
    <source>
        <dbReference type="SAM" id="Phobius"/>
    </source>
</evidence>
<dbReference type="CDD" id="cd09272">
    <property type="entry name" value="RNase_HI_RT_Ty1"/>
    <property type="match status" value="1"/>
</dbReference>
<dbReference type="Gene3D" id="1.20.120.350">
    <property type="entry name" value="Voltage-gated potassium channels. Chain C"/>
    <property type="match status" value="1"/>
</dbReference>
<gene>
    <name evidence="16" type="ORF">PGLA1383_LOCUS219</name>
</gene>
<keyword evidence="4 14" id="KW-0812">Transmembrane</keyword>
<dbReference type="OrthoDB" id="10025005at2759"/>
<keyword evidence="6" id="KW-0851">Voltage-gated channel</keyword>
<evidence type="ECO:0000256" key="7">
    <source>
        <dbReference type="ARBA" id="ARBA00022958"/>
    </source>
</evidence>
<evidence type="ECO:0000256" key="13">
    <source>
        <dbReference type="SAM" id="MobiDB-lite"/>
    </source>
</evidence>
<dbReference type="PROSITE" id="PS00018">
    <property type="entry name" value="EF_HAND_1"/>
    <property type="match status" value="1"/>
</dbReference>
<dbReference type="InterPro" id="IPR028325">
    <property type="entry name" value="VG_K_chnl"/>
</dbReference>
<dbReference type="Proteomes" id="UP000654075">
    <property type="component" value="Unassembled WGS sequence"/>
</dbReference>
<evidence type="ECO:0000259" key="15">
    <source>
        <dbReference type="PROSITE" id="PS50158"/>
    </source>
</evidence>
<keyword evidence="10 14" id="KW-0472">Membrane</keyword>
<dbReference type="InterPro" id="IPR027359">
    <property type="entry name" value="Volt_channel_dom_sf"/>
</dbReference>
<feature type="compositionally biased region" description="Polar residues" evidence="13">
    <location>
        <begin position="1183"/>
        <end position="1195"/>
    </location>
</feature>
<dbReference type="InterPro" id="IPR001878">
    <property type="entry name" value="Znf_CCHC"/>
</dbReference>
<dbReference type="SMART" id="SM00343">
    <property type="entry name" value="ZnF_C2HC"/>
    <property type="match status" value="1"/>
</dbReference>
<evidence type="ECO:0000256" key="6">
    <source>
        <dbReference type="ARBA" id="ARBA00022882"/>
    </source>
</evidence>
<evidence type="ECO:0000313" key="17">
    <source>
        <dbReference type="Proteomes" id="UP000654075"/>
    </source>
</evidence>
<keyword evidence="12" id="KW-0479">Metal-binding</keyword>
<evidence type="ECO:0000256" key="9">
    <source>
        <dbReference type="ARBA" id="ARBA00023065"/>
    </source>
</evidence>
<feature type="compositionally biased region" description="Low complexity" evidence="13">
    <location>
        <begin position="1196"/>
        <end position="1209"/>
    </location>
</feature>
<dbReference type="GO" id="GO:0005249">
    <property type="term" value="F:voltage-gated potassium channel activity"/>
    <property type="evidence" value="ECO:0007669"/>
    <property type="project" value="InterPro"/>
</dbReference>
<feature type="domain" description="CCHC-type" evidence="15">
    <location>
        <begin position="1135"/>
        <end position="1151"/>
    </location>
</feature>
<keyword evidence="17" id="KW-1185">Reference proteome</keyword>
<feature type="region of interest" description="Disordered" evidence="13">
    <location>
        <begin position="1170"/>
        <end position="1209"/>
    </location>
</feature>
<proteinExistence type="predicted"/>
<evidence type="ECO:0000256" key="5">
    <source>
        <dbReference type="ARBA" id="ARBA00022826"/>
    </source>
</evidence>
<evidence type="ECO:0000313" key="16">
    <source>
        <dbReference type="EMBL" id="CAE8581187.1"/>
    </source>
</evidence>
<keyword evidence="8 14" id="KW-1133">Transmembrane helix</keyword>
<feature type="compositionally biased region" description="Basic and acidic residues" evidence="13">
    <location>
        <begin position="592"/>
        <end position="609"/>
    </location>
</feature>
<keyword evidence="7" id="KW-0630">Potassium</keyword>
<evidence type="ECO:0000256" key="4">
    <source>
        <dbReference type="ARBA" id="ARBA00022692"/>
    </source>
</evidence>
<dbReference type="GO" id="GO:0008076">
    <property type="term" value="C:voltage-gated potassium channel complex"/>
    <property type="evidence" value="ECO:0007669"/>
    <property type="project" value="InterPro"/>
</dbReference>
<evidence type="ECO:0000256" key="12">
    <source>
        <dbReference type="PROSITE-ProRule" id="PRU00047"/>
    </source>
</evidence>
<dbReference type="Pfam" id="PF00520">
    <property type="entry name" value="Ion_trans"/>
    <property type="match status" value="1"/>
</dbReference>
<dbReference type="InterPro" id="IPR036397">
    <property type="entry name" value="RNaseH_sf"/>
</dbReference>
<comment type="caution">
    <text evidence="16">The sequence shown here is derived from an EMBL/GenBank/DDBJ whole genome shotgun (WGS) entry which is preliminary data.</text>
</comment>
<evidence type="ECO:0000256" key="3">
    <source>
        <dbReference type="ARBA" id="ARBA00022538"/>
    </source>
</evidence>
<dbReference type="OMA" id="RANWIRE"/>
<feature type="transmembrane region" description="Helical" evidence="14">
    <location>
        <begin position="460"/>
        <end position="482"/>
    </location>
</feature>
<evidence type="ECO:0000256" key="11">
    <source>
        <dbReference type="ARBA" id="ARBA00023303"/>
    </source>
</evidence>
<keyword evidence="12" id="KW-0862">Zinc</keyword>
<evidence type="ECO:0000256" key="1">
    <source>
        <dbReference type="ARBA" id="ARBA00004141"/>
    </source>
</evidence>
<dbReference type="PANTHER" id="PTHR11537">
    <property type="entry name" value="VOLTAGE-GATED POTASSIUM CHANNEL"/>
    <property type="match status" value="1"/>
</dbReference>
<keyword evidence="12" id="KW-0863">Zinc-finger</keyword>
<dbReference type="PROSITE" id="PS50158">
    <property type="entry name" value="ZF_CCHC"/>
    <property type="match status" value="1"/>
</dbReference>
<dbReference type="PANTHER" id="PTHR11537:SF254">
    <property type="entry name" value="POTASSIUM VOLTAGE-GATED CHANNEL PROTEIN SHAB"/>
    <property type="match status" value="1"/>
</dbReference>
<name>A0A813D116_POLGL</name>
<dbReference type="GO" id="GO:0003676">
    <property type="term" value="F:nucleic acid binding"/>
    <property type="evidence" value="ECO:0007669"/>
    <property type="project" value="InterPro"/>
</dbReference>
<feature type="region of interest" description="Disordered" evidence="13">
    <location>
        <begin position="591"/>
        <end position="610"/>
    </location>
</feature>
<dbReference type="Pfam" id="PF00098">
    <property type="entry name" value="zf-CCHC"/>
    <property type="match status" value="1"/>
</dbReference>
<keyword evidence="5" id="KW-0631">Potassium channel</keyword>
<evidence type="ECO:0000256" key="10">
    <source>
        <dbReference type="ARBA" id="ARBA00023136"/>
    </source>
</evidence>
<dbReference type="InterPro" id="IPR012337">
    <property type="entry name" value="RNaseH-like_sf"/>
</dbReference>
<dbReference type="SUPFAM" id="SSF53098">
    <property type="entry name" value="Ribonuclease H-like"/>
    <property type="match status" value="1"/>
</dbReference>